<name>B4QHV5_DROSI</name>
<dbReference type="HOGENOM" id="CLU_1181304_0_0_1"/>
<accession>B4QHV5</accession>
<feature type="compositionally biased region" description="Acidic residues" evidence="1">
    <location>
        <begin position="135"/>
        <end position="159"/>
    </location>
</feature>
<evidence type="ECO:0000256" key="1">
    <source>
        <dbReference type="SAM" id="MobiDB-lite"/>
    </source>
</evidence>
<dbReference type="AlphaFoldDB" id="B4QHV5"/>
<evidence type="ECO:0000313" key="3">
    <source>
        <dbReference type="Proteomes" id="UP000000304"/>
    </source>
</evidence>
<dbReference type="Bgee" id="FBgn0196841">
    <property type="expression patterns" value="Expressed in adult organism and 2 other cell types or tissues"/>
</dbReference>
<dbReference type="OMA" id="CSNNSSW"/>
<organism evidence="2 3">
    <name type="scientific">Drosophila simulans</name>
    <name type="common">Fruit fly</name>
    <dbReference type="NCBI Taxonomy" id="7240"/>
    <lineage>
        <taxon>Eukaryota</taxon>
        <taxon>Metazoa</taxon>
        <taxon>Ecdysozoa</taxon>
        <taxon>Arthropoda</taxon>
        <taxon>Hexapoda</taxon>
        <taxon>Insecta</taxon>
        <taxon>Pterygota</taxon>
        <taxon>Neoptera</taxon>
        <taxon>Endopterygota</taxon>
        <taxon>Diptera</taxon>
        <taxon>Brachycera</taxon>
        <taxon>Muscomorpha</taxon>
        <taxon>Ephydroidea</taxon>
        <taxon>Drosophilidae</taxon>
        <taxon>Drosophila</taxon>
        <taxon>Sophophora</taxon>
    </lineage>
</organism>
<feature type="region of interest" description="Disordered" evidence="1">
    <location>
        <begin position="120"/>
        <end position="194"/>
    </location>
</feature>
<gene>
    <name evidence="2" type="primary">Dsim\GD25554</name>
    <name evidence="2" type="ORF">Dsim_GD25554</name>
</gene>
<proteinExistence type="predicted"/>
<feature type="compositionally biased region" description="Polar residues" evidence="1">
    <location>
        <begin position="180"/>
        <end position="194"/>
    </location>
</feature>
<protein>
    <submittedName>
        <fullName evidence="2">GD25554</fullName>
    </submittedName>
</protein>
<dbReference type="PhylomeDB" id="B4QHV5"/>
<dbReference type="EMBL" id="CM000362">
    <property type="protein sequence ID" value="EDX07326.1"/>
    <property type="molecule type" value="Genomic_DNA"/>
</dbReference>
<sequence length="221" mass="24581">MWTYMMAAARGDRVNTMMSNRRRPETESPKYGYNLSNRPMYRTTRLVGPASSAPAQLQLPCGSHQATMGVAPPPLEEISGGLFAPFAPTATITVEQAATSIPMAVDGEVHHLHYPRRSWQRKYRQGIHRQPGGGAEEDEDEEEDDDDDVDDDEDDEDEFGASVCEDNPEEAIARADHGTQQKQHYQPNASDSSYVENGRKLIQSRVCKSICLRGQRGVCVI</sequence>
<dbReference type="OrthoDB" id="421226at2759"/>
<dbReference type="Proteomes" id="UP000000304">
    <property type="component" value="Chromosome 2R"/>
</dbReference>
<reference evidence="2 3" key="1">
    <citation type="journal article" date="2007" name="Nature">
        <title>Evolution of genes and genomes on the Drosophila phylogeny.</title>
        <authorList>
            <consortium name="Drosophila 12 Genomes Consortium"/>
            <person name="Clark A.G."/>
            <person name="Eisen M.B."/>
            <person name="Smith D.R."/>
            <person name="Bergman C.M."/>
            <person name="Oliver B."/>
            <person name="Markow T.A."/>
            <person name="Kaufman T.C."/>
            <person name="Kellis M."/>
            <person name="Gelbart W."/>
            <person name="Iyer V.N."/>
            <person name="Pollard D.A."/>
            <person name="Sackton T.B."/>
            <person name="Larracuente A.M."/>
            <person name="Singh N.D."/>
            <person name="Abad J.P."/>
            <person name="Abt D.N."/>
            <person name="Adryan B."/>
            <person name="Aguade M."/>
            <person name="Akashi H."/>
            <person name="Anderson W.W."/>
            <person name="Aquadro C.F."/>
            <person name="Ardell D.H."/>
            <person name="Arguello R."/>
            <person name="Artieri C.G."/>
            <person name="Barbash D.A."/>
            <person name="Barker D."/>
            <person name="Barsanti P."/>
            <person name="Batterham P."/>
            <person name="Batzoglou S."/>
            <person name="Begun D."/>
            <person name="Bhutkar A."/>
            <person name="Blanco E."/>
            <person name="Bosak S.A."/>
            <person name="Bradley R.K."/>
            <person name="Brand A.D."/>
            <person name="Brent M.R."/>
            <person name="Brooks A.N."/>
            <person name="Brown R.H."/>
            <person name="Butlin R.K."/>
            <person name="Caggese C."/>
            <person name="Calvi B.R."/>
            <person name="Bernardo de Carvalho A."/>
            <person name="Caspi A."/>
            <person name="Castrezana S."/>
            <person name="Celniker S.E."/>
            <person name="Chang J.L."/>
            <person name="Chapple C."/>
            <person name="Chatterji S."/>
            <person name="Chinwalla A."/>
            <person name="Civetta A."/>
            <person name="Clifton S.W."/>
            <person name="Comeron J.M."/>
            <person name="Costello J.C."/>
            <person name="Coyne J.A."/>
            <person name="Daub J."/>
            <person name="David R.G."/>
            <person name="Delcher A.L."/>
            <person name="Delehaunty K."/>
            <person name="Do C.B."/>
            <person name="Ebling H."/>
            <person name="Edwards K."/>
            <person name="Eickbush T."/>
            <person name="Evans J.D."/>
            <person name="Filipski A."/>
            <person name="Findeiss S."/>
            <person name="Freyhult E."/>
            <person name="Fulton L."/>
            <person name="Fulton R."/>
            <person name="Garcia A.C."/>
            <person name="Gardiner A."/>
            <person name="Garfield D.A."/>
            <person name="Garvin B.E."/>
            <person name="Gibson G."/>
            <person name="Gilbert D."/>
            <person name="Gnerre S."/>
            <person name="Godfrey J."/>
            <person name="Good R."/>
            <person name="Gotea V."/>
            <person name="Gravely B."/>
            <person name="Greenberg A.J."/>
            <person name="Griffiths-Jones S."/>
            <person name="Gross S."/>
            <person name="Guigo R."/>
            <person name="Gustafson E.A."/>
            <person name="Haerty W."/>
            <person name="Hahn M.W."/>
            <person name="Halligan D.L."/>
            <person name="Halpern A.L."/>
            <person name="Halter G.M."/>
            <person name="Han M.V."/>
            <person name="Heger A."/>
            <person name="Hillier L."/>
            <person name="Hinrichs A.S."/>
            <person name="Holmes I."/>
            <person name="Hoskins R.A."/>
            <person name="Hubisz M.J."/>
            <person name="Hultmark D."/>
            <person name="Huntley M.A."/>
            <person name="Jaffe D.B."/>
            <person name="Jagadeeshan S."/>
            <person name="Jeck W.R."/>
            <person name="Johnson J."/>
            <person name="Jones C.D."/>
            <person name="Jordan W.C."/>
            <person name="Karpen G.H."/>
            <person name="Kataoka E."/>
            <person name="Keightley P.D."/>
            <person name="Kheradpour P."/>
            <person name="Kirkness E.F."/>
            <person name="Koerich L.B."/>
            <person name="Kristiansen K."/>
            <person name="Kudrna D."/>
            <person name="Kulathinal R.J."/>
            <person name="Kumar S."/>
            <person name="Kwok R."/>
            <person name="Lander E."/>
            <person name="Langley C.H."/>
            <person name="Lapoint R."/>
            <person name="Lazzaro B.P."/>
            <person name="Lee S.J."/>
            <person name="Levesque L."/>
            <person name="Li R."/>
            <person name="Lin C.F."/>
            <person name="Lin M.F."/>
            <person name="Lindblad-Toh K."/>
            <person name="Llopart A."/>
            <person name="Long M."/>
            <person name="Low L."/>
            <person name="Lozovsky E."/>
            <person name="Lu J."/>
            <person name="Luo M."/>
            <person name="Machado C.A."/>
            <person name="Makalowski W."/>
            <person name="Marzo M."/>
            <person name="Matsuda M."/>
            <person name="Matzkin L."/>
            <person name="McAllister B."/>
            <person name="McBride C.S."/>
            <person name="McKernan B."/>
            <person name="McKernan K."/>
            <person name="Mendez-Lago M."/>
            <person name="Minx P."/>
            <person name="Mollenhauer M.U."/>
            <person name="Montooth K."/>
            <person name="Mount S.M."/>
            <person name="Mu X."/>
            <person name="Myers E."/>
            <person name="Negre B."/>
            <person name="Newfeld S."/>
            <person name="Nielsen R."/>
            <person name="Noor M.A."/>
            <person name="O'Grady P."/>
            <person name="Pachter L."/>
            <person name="Papaceit M."/>
            <person name="Parisi M.J."/>
            <person name="Parisi M."/>
            <person name="Parts L."/>
            <person name="Pedersen J.S."/>
            <person name="Pesole G."/>
            <person name="Phillippy A.M."/>
            <person name="Ponting C.P."/>
            <person name="Pop M."/>
            <person name="Porcelli D."/>
            <person name="Powell J.R."/>
            <person name="Prohaska S."/>
            <person name="Pruitt K."/>
            <person name="Puig M."/>
            <person name="Quesneville H."/>
            <person name="Ram K.R."/>
            <person name="Rand D."/>
            <person name="Rasmussen M.D."/>
            <person name="Reed L.K."/>
            <person name="Reenan R."/>
            <person name="Reily A."/>
            <person name="Remington K.A."/>
            <person name="Rieger T.T."/>
            <person name="Ritchie M.G."/>
            <person name="Robin C."/>
            <person name="Rogers Y.H."/>
            <person name="Rohde C."/>
            <person name="Rozas J."/>
            <person name="Rubenfield M.J."/>
            <person name="Ruiz A."/>
            <person name="Russo S."/>
            <person name="Salzberg S.L."/>
            <person name="Sanchez-Gracia A."/>
            <person name="Saranga D.J."/>
            <person name="Sato H."/>
            <person name="Schaeffer S.W."/>
            <person name="Schatz M.C."/>
            <person name="Schlenke T."/>
            <person name="Schwartz R."/>
            <person name="Segarra C."/>
            <person name="Singh R.S."/>
            <person name="Sirot L."/>
            <person name="Sirota M."/>
            <person name="Sisneros N.B."/>
            <person name="Smith C.D."/>
            <person name="Smith T.F."/>
            <person name="Spieth J."/>
            <person name="Stage D.E."/>
            <person name="Stark A."/>
            <person name="Stephan W."/>
            <person name="Strausberg R.L."/>
            <person name="Strempel S."/>
            <person name="Sturgill D."/>
            <person name="Sutton G."/>
            <person name="Sutton G.G."/>
            <person name="Tao W."/>
            <person name="Teichmann S."/>
            <person name="Tobari Y.N."/>
            <person name="Tomimura Y."/>
            <person name="Tsolas J.M."/>
            <person name="Valente V.L."/>
            <person name="Venter E."/>
            <person name="Venter J.C."/>
            <person name="Vicario S."/>
            <person name="Vieira F.G."/>
            <person name="Vilella A.J."/>
            <person name="Villasante A."/>
            <person name="Walenz B."/>
            <person name="Wang J."/>
            <person name="Wasserman M."/>
            <person name="Watts T."/>
            <person name="Wilson D."/>
            <person name="Wilson R.K."/>
            <person name="Wing R.A."/>
            <person name="Wolfner M.F."/>
            <person name="Wong A."/>
            <person name="Wong G.K."/>
            <person name="Wu C.I."/>
            <person name="Wu G."/>
            <person name="Yamamoto D."/>
            <person name="Yang H.P."/>
            <person name="Yang S.P."/>
            <person name="Yorke J.A."/>
            <person name="Yoshida K."/>
            <person name="Zdobnov E."/>
            <person name="Zhang P."/>
            <person name="Zhang Y."/>
            <person name="Zimin A.V."/>
            <person name="Baldwin J."/>
            <person name="Abdouelleil A."/>
            <person name="Abdulkadir J."/>
            <person name="Abebe A."/>
            <person name="Abera B."/>
            <person name="Abreu J."/>
            <person name="Acer S.C."/>
            <person name="Aftuck L."/>
            <person name="Alexander A."/>
            <person name="An P."/>
            <person name="Anderson E."/>
            <person name="Anderson S."/>
            <person name="Arachi H."/>
            <person name="Azer M."/>
            <person name="Bachantsang P."/>
            <person name="Barry A."/>
            <person name="Bayul T."/>
            <person name="Berlin A."/>
            <person name="Bessette D."/>
            <person name="Bloom T."/>
            <person name="Blye J."/>
            <person name="Boguslavskiy L."/>
            <person name="Bonnet C."/>
            <person name="Boukhgalter B."/>
            <person name="Bourzgui I."/>
            <person name="Brown A."/>
            <person name="Cahill P."/>
            <person name="Channer S."/>
            <person name="Cheshatsang Y."/>
            <person name="Chuda L."/>
            <person name="Citroen M."/>
            <person name="Collymore A."/>
            <person name="Cooke P."/>
            <person name="Costello M."/>
            <person name="D'Aco K."/>
            <person name="Daza R."/>
            <person name="De Haan G."/>
            <person name="DeGray S."/>
            <person name="DeMaso C."/>
            <person name="Dhargay N."/>
            <person name="Dooley K."/>
            <person name="Dooley E."/>
            <person name="Doricent M."/>
            <person name="Dorje P."/>
            <person name="Dorjee K."/>
            <person name="Dupes A."/>
            <person name="Elong R."/>
            <person name="Falk J."/>
            <person name="Farina A."/>
            <person name="Faro S."/>
            <person name="Ferguson D."/>
            <person name="Fisher S."/>
            <person name="Foley C.D."/>
            <person name="Franke A."/>
            <person name="Friedrich D."/>
            <person name="Gadbois L."/>
            <person name="Gearin G."/>
            <person name="Gearin C.R."/>
            <person name="Giannoukos G."/>
            <person name="Goode T."/>
            <person name="Graham J."/>
            <person name="Grandbois E."/>
            <person name="Grewal S."/>
            <person name="Gyaltsen K."/>
            <person name="Hafez N."/>
            <person name="Hagos B."/>
            <person name="Hall J."/>
            <person name="Henson C."/>
            <person name="Hollinger A."/>
            <person name="Honan T."/>
            <person name="Huard M.D."/>
            <person name="Hughes L."/>
            <person name="Hurhula B."/>
            <person name="Husby M.E."/>
            <person name="Kamat A."/>
            <person name="Kanga B."/>
            <person name="Kashin S."/>
            <person name="Khazanovich D."/>
            <person name="Kisner P."/>
            <person name="Lance K."/>
            <person name="Lara M."/>
            <person name="Lee W."/>
            <person name="Lennon N."/>
            <person name="Letendre F."/>
            <person name="LeVine R."/>
            <person name="Lipovsky A."/>
            <person name="Liu X."/>
            <person name="Liu J."/>
            <person name="Liu S."/>
            <person name="Lokyitsang T."/>
            <person name="Lokyitsang Y."/>
            <person name="Lubonja R."/>
            <person name="Lui A."/>
            <person name="MacDonald P."/>
            <person name="Magnisalis V."/>
            <person name="Maru K."/>
            <person name="Matthews C."/>
            <person name="McCusker W."/>
            <person name="McDonough S."/>
            <person name="Mehta T."/>
            <person name="Meldrim J."/>
            <person name="Meneus L."/>
            <person name="Mihai O."/>
            <person name="Mihalev A."/>
            <person name="Mihova T."/>
            <person name="Mittelman R."/>
            <person name="Mlenga V."/>
            <person name="Montmayeur A."/>
            <person name="Mulrain L."/>
            <person name="Navidi A."/>
            <person name="Naylor J."/>
            <person name="Negash T."/>
            <person name="Nguyen T."/>
            <person name="Nguyen N."/>
            <person name="Nicol R."/>
            <person name="Norbu C."/>
            <person name="Norbu N."/>
            <person name="Novod N."/>
            <person name="O'Neill B."/>
            <person name="Osman S."/>
            <person name="Markiewicz E."/>
            <person name="Oyono O.L."/>
            <person name="Patti C."/>
            <person name="Phunkhang P."/>
            <person name="Pierre F."/>
            <person name="Priest M."/>
            <person name="Raghuraman S."/>
            <person name="Rege F."/>
            <person name="Reyes R."/>
            <person name="Rise C."/>
            <person name="Rogov P."/>
            <person name="Ross K."/>
            <person name="Ryan E."/>
            <person name="Settipalli S."/>
            <person name="Shea T."/>
            <person name="Sherpa N."/>
            <person name="Shi L."/>
            <person name="Shih D."/>
            <person name="Sparrow T."/>
            <person name="Spaulding J."/>
            <person name="Stalker J."/>
            <person name="Stange-Thomann N."/>
            <person name="Stavropoulos S."/>
            <person name="Stone C."/>
            <person name="Strader C."/>
            <person name="Tesfaye S."/>
            <person name="Thomson T."/>
            <person name="Thoulutsang Y."/>
            <person name="Thoulutsang D."/>
            <person name="Topham K."/>
            <person name="Topping I."/>
            <person name="Tsamla T."/>
            <person name="Vassiliev H."/>
            <person name="Vo A."/>
            <person name="Wangchuk T."/>
            <person name="Wangdi T."/>
            <person name="Weiand M."/>
            <person name="Wilkinson J."/>
            <person name="Wilson A."/>
            <person name="Yadav S."/>
            <person name="Young G."/>
            <person name="Yu Q."/>
            <person name="Zembek L."/>
            <person name="Zhong D."/>
            <person name="Zimmer A."/>
            <person name="Zwirko Z."/>
            <person name="Jaffe D.B."/>
            <person name="Alvarez P."/>
            <person name="Brockman W."/>
            <person name="Butler J."/>
            <person name="Chin C."/>
            <person name="Gnerre S."/>
            <person name="Grabherr M."/>
            <person name="Kleber M."/>
            <person name="Mauceli E."/>
            <person name="MacCallum I."/>
        </authorList>
    </citation>
    <scope>NUCLEOTIDE SEQUENCE [LARGE SCALE GENOMIC DNA]</scope>
    <source>
        <strain evidence="3">white501</strain>
    </source>
</reference>
<evidence type="ECO:0000313" key="2">
    <source>
        <dbReference type="EMBL" id="EDX07326.1"/>
    </source>
</evidence>
<keyword evidence="3" id="KW-1185">Reference proteome</keyword>